<evidence type="ECO:0000313" key="2">
    <source>
        <dbReference type="Proteomes" id="UP001418222"/>
    </source>
</evidence>
<organism evidence="1 2">
    <name type="scientific">Platanthera zijinensis</name>
    <dbReference type="NCBI Taxonomy" id="2320716"/>
    <lineage>
        <taxon>Eukaryota</taxon>
        <taxon>Viridiplantae</taxon>
        <taxon>Streptophyta</taxon>
        <taxon>Embryophyta</taxon>
        <taxon>Tracheophyta</taxon>
        <taxon>Spermatophyta</taxon>
        <taxon>Magnoliopsida</taxon>
        <taxon>Liliopsida</taxon>
        <taxon>Asparagales</taxon>
        <taxon>Orchidaceae</taxon>
        <taxon>Orchidoideae</taxon>
        <taxon>Orchideae</taxon>
        <taxon>Orchidinae</taxon>
        <taxon>Platanthera</taxon>
    </lineage>
</organism>
<dbReference type="EMBL" id="JBBWWQ010000018">
    <property type="protein sequence ID" value="KAK8921103.1"/>
    <property type="molecule type" value="Genomic_DNA"/>
</dbReference>
<accession>A0AAP0AZ32</accession>
<dbReference type="AlphaFoldDB" id="A0AAP0AZ32"/>
<sequence>MCARRSCAAHGPHIFKLPPTASSLLESPSTSTVVAHSAAPVPAPVSSAPLLLPRPLPLPHLNRIFPPLIDFHFHYRCPFRCSGPWPWLFRTTAASMPVAAAASAFTCGDLLLPA</sequence>
<name>A0AAP0AZ32_9ASPA</name>
<proteinExistence type="predicted"/>
<reference evidence="1 2" key="1">
    <citation type="journal article" date="2022" name="Nat. Plants">
        <title>Genomes of leafy and leafless Platanthera orchids illuminate the evolution of mycoheterotrophy.</title>
        <authorList>
            <person name="Li M.H."/>
            <person name="Liu K.W."/>
            <person name="Li Z."/>
            <person name="Lu H.C."/>
            <person name="Ye Q.L."/>
            <person name="Zhang D."/>
            <person name="Wang J.Y."/>
            <person name="Li Y.F."/>
            <person name="Zhong Z.M."/>
            <person name="Liu X."/>
            <person name="Yu X."/>
            <person name="Liu D.K."/>
            <person name="Tu X.D."/>
            <person name="Liu B."/>
            <person name="Hao Y."/>
            <person name="Liao X.Y."/>
            <person name="Jiang Y.T."/>
            <person name="Sun W.H."/>
            <person name="Chen J."/>
            <person name="Chen Y.Q."/>
            <person name="Ai Y."/>
            <person name="Zhai J.W."/>
            <person name="Wu S.S."/>
            <person name="Zhou Z."/>
            <person name="Hsiao Y.Y."/>
            <person name="Wu W.L."/>
            <person name="Chen Y.Y."/>
            <person name="Lin Y.F."/>
            <person name="Hsu J.L."/>
            <person name="Li C.Y."/>
            <person name="Wang Z.W."/>
            <person name="Zhao X."/>
            <person name="Zhong W.Y."/>
            <person name="Ma X.K."/>
            <person name="Ma L."/>
            <person name="Huang J."/>
            <person name="Chen G.Z."/>
            <person name="Huang M.Z."/>
            <person name="Huang L."/>
            <person name="Peng D.H."/>
            <person name="Luo Y.B."/>
            <person name="Zou S.Q."/>
            <person name="Chen S.P."/>
            <person name="Lan S."/>
            <person name="Tsai W.C."/>
            <person name="Van de Peer Y."/>
            <person name="Liu Z.J."/>
        </authorList>
    </citation>
    <scope>NUCLEOTIDE SEQUENCE [LARGE SCALE GENOMIC DNA]</scope>
    <source>
        <strain evidence="1">Lor287</strain>
    </source>
</reference>
<dbReference type="Proteomes" id="UP001418222">
    <property type="component" value="Unassembled WGS sequence"/>
</dbReference>
<keyword evidence="2" id="KW-1185">Reference proteome</keyword>
<gene>
    <name evidence="1" type="ORF">KSP39_PZI020326</name>
</gene>
<evidence type="ECO:0000313" key="1">
    <source>
        <dbReference type="EMBL" id="KAK8921103.1"/>
    </source>
</evidence>
<comment type="caution">
    <text evidence="1">The sequence shown here is derived from an EMBL/GenBank/DDBJ whole genome shotgun (WGS) entry which is preliminary data.</text>
</comment>
<protein>
    <submittedName>
        <fullName evidence="1">Uncharacterized protein</fullName>
    </submittedName>
</protein>